<reference evidence="1 2" key="1">
    <citation type="journal article" date="2021" name="Elife">
        <title>Chloroplast acquisition without the gene transfer in kleptoplastic sea slugs, Plakobranchus ocellatus.</title>
        <authorList>
            <person name="Maeda T."/>
            <person name="Takahashi S."/>
            <person name="Yoshida T."/>
            <person name="Shimamura S."/>
            <person name="Takaki Y."/>
            <person name="Nagai Y."/>
            <person name="Toyoda A."/>
            <person name="Suzuki Y."/>
            <person name="Arimoto A."/>
            <person name="Ishii H."/>
            <person name="Satoh N."/>
            <person name="Nishiyama T."/>
            <person name="Hasebe M."/>
            <person name="Maruyama T."/>
            <person name="Minagawa J."/>
            <person name="Obokata J."/>
            <person name="Shigenobu S."/>
        </authorList>
    </citation>
    <scope>NUCLEOTIDE SEQUENCE [LARGE SCALE GENOMIC DNA]</scope>
</reference>
<sequence length="124" mass="14234">MAHNNFTILSSACVQFVFYSQPPPPTPLPQRNEKQALTLKESMKALKKKKRTDVSRDTSQRGAKYPQSLFCGIRRSLIYSSEDLNLLYTRSFWNSFPASSLLLDLRARRTDLNSAVNEERSMQC</sequence>
<proteinExistence type="predicted"/>
<comment type="caution">
    <text evidence="1">The sequence shown here is derived from an EMBL/GenBank/DDBJ whole genome shotgun (WGS) entry which is preliminary data.</text>
</comment>
<keyword evidence="2" id="KW-1185">Reference proteome</keyword>
<accession>A0AAV4GZX5</accession>
<gene>
    <name evidence="1" type="ORF">ElyMa_004304500</name>
</gene>
<dbReference type="EMBL" id="BMAT01008673">
    <property type="protein sequence ID" value="GFR90483.1"/>
    <property type="molecule type" value="Genomic_DNA"/>
</dbReference>
<evidence type="ECO:0000313" key="1">
    <source>
        <dbReference type="EMBL" id="GFR90483.1"/>
    </source>
</evidence>
<protein>
    <submittedName>
        <fullName evidence="1">Uncharacterized protein</fullName>
    </submittedName>
</protein>
<evidence type="ECO:0000313" key="2">
    <source>
        <dbReference type="Proteomes" id="UP000762676"/>
    </source>
</evidence>
<dbReference type="Proteomes" id="UP000762676">
    <property type="component" value="Unassembled WGS sequence"/>
</dbReference>
<name>A0AAV4GZX5_9GAST</name>
<organism evidence="1 2">
    <name type="scientific">Elysia marginata</name>
    <dbReference type="NCBI Taxonomy" id="1093978"/>
    <lineage>
        <taxon>Eukaryota</taxon>
        <taxon>Metazoa</taxon>
        <taxon>Spiralia</taxon>
        <taxon>Lophotrochozoa</taxon>
        <taxon>Mollusca</taxon>
        <taxon>Gastropoda</taxon>
        <taxon>Heterobranchia</taxon>
        <taxon>Euthyneura</taxon>
        <taxon>Panpulmonata</taxon>
        <taxon>Sacoglossa</taxon>
        <taxon>Placobranchoidea</taxon>
        <taxon>Plakobranchidae</taxon>
        <taxon>Elysia</taxon>
    </lineage>
</organism>
<dbReference type="AlphaFoldDB" id="A0AAV4GZX5"/>